<name>A0ABV1GQZ5_9FIRM</name>
<dbReference type="PROSITE" id="PS51904">
    <property type="entry name" value="GLYCOSYL_HYDROL_F25_2"/>
    <property type="match status" value="1"/>
</dbReference>
<evidence type="ECO:0000313" key="3">
    <source>
        <dbReference type="EMBL" id="MEQ2535930.1"/>
    </source>
</evidence>
<dbReference type="PANTHER" id="PTHR34135">
    <property type="entry name" value="LYSOZYME"/>
    <property type="match status" value="1"/>
</dbReference>
<dbReference type="InterPro" id="IPR002053">
    <property type="entry name" value="Glyco_hydro_25"/>
</dbReference>
<protein>
    <submittedName>
        <fullName evidence="3">Glycoside hydrolase family 25 protein</fullName>
    </submittedName>
</protein>
<evidence type="ECO:0000313" key="4">
    <source>
        <dbReference type="Proteomes" id="UP001480973"/>
    </source>
</evidence>
<keyword evidence="3" id="KW-0378">Hydrolase</keyword>
<dbReference type="GO" id="GO:0016787">
    <property type="term" value="F:hydrolase activity"/>
    <property type="evidence" value="ECO:0007669"/>
    <property type="project" value="UniProtKB-KW"/>
</dbReference>
<dbReference type="SUPFAM" id="SSF51445">
    <property type="entry name" value="(Trans)glycosidases"/>
    <property type="match status" value="1"/>
</dbReference>
<dbReference type="EMBL" id="JBBMES010000017">
    <property type="protein sequence ID" value="MEQ2535930.1"/>
    <property type="molecule type" value="Genomic_DNA"/>
</dbReference>
<sequence>MKNWLAQAVSKLALTGKKFTGFCKIMAVTHAKACIIAGCVVTVGTTGTVATAVYVNHANNNRQIVVAETVPTETEPATLKAVVTETTTEHTEEVTEEQTEEHTEEEVAPQDMNEEQITDMIESGDIEIIPIEELEIVDDNSTEPERNEDEVIEDPPAPEAPKSDQIYEVGQLVHGIDVSRWQGDIDWTRVANSGITFAMIKCGGGDDGLYEDRKFQQNIQGALANGIQVGIYFYSGARDVETAYREASFCVNLIRGYQITYPVAFDWELAYGDGSYDTITKVCETFCDVIAASGYKPMVYSNKYRWYDAFNGAQISNKYKVWMAAYLGDYYYTSRRWQYGDVLPNFDYHFDMWQYGVTNTVDGIDGYVDMNIAFFGYANYQVNGLQKPKIEVPSDNVTVTESEGAFDIWNGVKATNSIGYDEDLDYVIKNANGDEVSIEDANVTPGVYTIEYSFIDPKEGYTSRKVTLTVLKKEEETEKPTEKPTEGETGTGENPTTKASEESSSGTTAGAENRERKNSVE</sequence>
<dbReference type="PANTHER" id="PTHR34135:SF2">
    <property type="entry name" value="LYSOZYME"/>
    <property type="match status" value="1"/>
</dbReference>
<gene>
    <name evidence="3" type="ORF">WMO38_12520</name>
</gene>
<organism evidence="3 4">
    <name type="scientific">Lachnospira intestinalis</name>
    <dbReference type="NCBI Taxonomy" id="3133158"/>
    <lineage>
        <taxon>Bacteria</taxon>
        <taxon>Bacillati</taxon>
        <taxon>Bacillota</taxon>
        <taxon>Clostridia</taxon>
        <taxon>Lachnospirales</taxon>
        <taxon>Lachnospiraceae</taxon>
        <taxon>Lachnospira</taxon>
    </lineage>
</organism>
<dbReference type="Gene3D" id="3.20.20.80">
    <property type="entry name" value="Glycosidases"/>
    <property type="match status" value="1"/>
</dbReference>
<dbReference type="InterPro" id="IPR017853">
    <property type="entry name" value="GH"/>
</dbReference>
<proteinExistence type="inferred from homology"/>
<feature type="compositionally biased region" description="Acidic residues" evidence="2">
    <location>
        <begin position="94"/>
        <end position="109"/>
    </location>
</feature>
<feature type="compositionally biased region" description="Basic and acidic residues" evidence="2">
    <location>
        <begin position="471"/>
        <end position="486"/>
    </location>
</feature>
<dbReference type="Proteomes" id="UP001480973">
    <property type="component" value="Unassembled WGS sequence"/>
</dbReference>
<feature type="compositionally biased region" description="Low complexity" evidence="2">
    <location>
        <begin position="487"/>
        <end position="498"/>
    </location>
</feature>
<keyword evidence="4" id="KW-1185">Reference proteome</keyword>
<evidence type="ECO:0000256" key="1">
    <source>
        <dbReference type="ARBA" id="ARBA00010646"/>
    </source>
</evidence>
<reference evidence="3 4" key="1">
    <citation type="submission" date="2024-03" db="EMBL/GenBank/DDBJ databases">
        <title>Human intestinal bacterial collection.</title>
        <authorList>
            <person name="Pauvert C."/>
            <person name="Hitch T.C.A."/>
            <person name="Clavel T."/>
        </authorList>
    </citation>
    <scope>NUCLEOTIDE SEQUENCE [LARGE SCALE GENOMIC DNA]</scope>
    <source>
        <strain evidence="3 4">CLA-JM-H10</strain>
    </source>
</reference>
<feature type="region of interest" description="Disordered" evidence="2">
    <location>
        <begin position="88"/>
        <end position="109"/>
    </location>
</feature>
<feature type="region of interest" description="Disordered" evidence="2">
    <location>
        <begin position="138"/>
        <end position="162"/>
    </location>
</feature>
<feature type="region of interest" description="Disordered" evidence="2">
    <location>
        <begin position="471"/>
        <end position="521"/>
    </location>
</feature>
<accession>A0ABV1GQZ5</accession>
<evidence type="ECO:0000256" key="2">
    <source>
        <dbReference type="SAM" id="MobiDB-lite"/>
    </source>
</evidence>
<comment type="similarity">
    <text evidence="1">Belongs to the glycosyl hydrolase 25 family.</text>
</comment>
<dbReference type="CDD" id="cd06414">
    <property type="entry name" value="GH25_LytC-like"/>
    <property type="match status" value="1"/>
</dbReference>
<comment type="caution">
    <text evidence="3">The sequence shown here is derived from an EMBL/GenBank/DDBJ whole genome shotgun (WGS) entry which is preliminary data.</text>
</comment>
<feature type="compositionally biased region" description="Basic and acidic residues" evidence="2">
    <location>
        <begin position="512"/>
        <end position="521"/>
    </location>
</feature>
<dbReference type="Pfam" id="PF01183">
    <property type="entry name" value="Glyco_hydro_25"/>
    <property type="match status" value="1"/>
</dbReference>
<feature type="compositionally biased region" description="Acidic residues" evidence="2">
    <location>
        <begin position="138"/>
        <end position="153"/>
    </location>
</feature>